<evidence type="ECO:0000313" key="2">
    <source>
        <dbReference type="EMBL" id="ANC75775.1"/>
    </source>
</evidence>
<dbReference type="Proteomes" id="UP000076623">
    <property type="component" value="Chromosome"/>
</dbReference>
<feature type="transmembrane region" description="Helical" evidence="1">
    <location>
        <begin position="159"/>
        <end position="178"/>
    </location>
</feature>
<feature type="transmembrane region" description="Helical" evidence="1">
    <location>
        <begin position="127"/>
        <end position="153"/>
    </location>
</feature>
<reference evidence="2 3" key="1">
    <citation type="submission" date="2016-04" db="EMBL/GenBank/DDBJ databases">
        <title>Complete genome sequence of Fictibacillus phosphorivorans G25-29, a strain toxic to nematodes.</title>
        <authorList>
            <person name="Zheng Z."/>
        </authorList>
    </citation>
    <scope>NUCLEOTIDE SEQUENCE [LARGE SCALE GENOMIC DNA]</scope>
    <source>
        <strain evidence="2 3">G25-29</strain>
    </source>
</reference>
<protein>
    <recommendedName>
        <fullName evidence="4">Metal-dependent hydrolase</fullName>
    </recommendedName>
</protein>
<proteinExistence type="predicted"/>
<dbReference type="InterPro" id="IPR053170">
    <property type="entry name" value="Transcription_regulator"/>
</dbReference>
<dbReference type="InterPro" id="IPR007404">
    <property type="entry name" value="YdjM-like"/>
</dbReference>
<keyword evidence="1" id="KW-0472">Membrane</keyword>
<gene>
    <name evidence="2" type="ORF">ABE65_002560</name>
</gene>
<dbReference type="STRING" id="1221500.ABE65_002560"/>
<evidence type="ECO:0000256" key="1">
    <source>
        <dbReference type="SAM" id="Phobius"/>
    </source>
</evidence>
<name>A0A161IN95_9BACL</name>
<sequence length="333" mass="37646">MDTGTHIVMGLGLGGLAMLDPAIANDPVTSHAILAGTLIGSQAPDFDTVLKLKNNAVYIRNHRGITHSLPALVIWPLLLFGAISLFVPEADNGKLLLWTAIAVFLHVFVDIFNAYGTQALYPISKKWIALGVISIFDPFIFFLHIGGLLLWYMGVNPGYTFLAVYSILVVYYIIRIISRQRVNKIVLKKIPEAEEIYASPTIRWGQYHLAIKSKHEFFVAGLKNGKVTVWDTFDRLAVPKTKLFDAAKKDKNISAFLSFSPVHRWEVEKNDHGHLVQFIDLRYRSKGHYPFVAMVQLDENLNIITSFTGWVYSEDRLKKKMEFSPLDLINNNE</sequence>
<dbReference type="KEGG" id="fpn:ABE65_002560"/>
<evidence type="ECO:0000313" key="3">
    <source>
        <dbReference type="Proteomes" id="UP000076623"/>
    </source>
</evidence>
<dbReference type="RefSeq" id="WP_066391121.1">
    <property type="nucleotide sequence ID" value="NZ_CP015378.1"/>
</dbReference>
<keyword evidence="1" id="KW-0812">Transmembrane</keyword>
<feature type="transmembrane region" description="Helical" evidence="1">
    <location>
        <begin position="95"/>
        <end position="115"/>
    </location>
</feature>
<dbReference type="PANTHER" id="PTHR40031:SF1">
    <property type="entry name" value="MEMBRANE-BOUND METAL-DEPENDENT HYDROLASE"/>
    <property type="match status" value="1"/>
</dbReference>
<accession>A0A161IN95</accession>
<organism evidence="2 3">
    <name type="scientific">Fictibacillus phosphorivorans</name>
    <dbReference type="NCBI Taxonomy" id="1221500"/>
    <lineage>
        <taxon>Bacteria</taxon>
        <taxon>Bacillati</taxon>
        <taxon>Bacillota</taxon>
        <taxon>Bacilli</taxon>
        <taxon>Bacillales</taxon>
        <taxon>Fictibacillaceae</taxon>
        <taxon>Fictibacillus</taxon>
    </lineage>
</organism>
<keyword evidence="3" id="KW-1185">Reference proteome</keyword>
<evidence type="ECO:0008006" key="4">
    <source>
        <dbReference type="Google" id="ProtNLM"/>
    </source>
</evidence>
<dbReference type="EMBL" id="CP015378">
    <property type="protein sequence ID" value="ANC75775.1"/>
    <property type="molecule type" value="Genomic_DNA"/>
</dbReference>
<keyword evidence="1" id="KW-1133">Transmembrane helix</keyword>
<feature type="transmembrane region" description="Helical" evidence="1">
    <location>
        <begin position="69"/>
        <end position="89"/>
    </location>
</feature>
<dbReference type="PANTHER" id="PTHR40031">
    <property type="entry name" value="HYPOTHETICAL MEMBRANE SPANNING PROTEIN"/>
    <property type="match status" value="1"/>
</dbReference>
<dbReference type="Pfam" id="PF04307">
    <property type="entry name" value="YdjM"/>
    <property type="match status" value="1"/>
</dbReference>
<dbReference type="AlphaFoldDB" id="A0A161IN95"/>